<dbReference type="AlphaFoldDB" id="A0A0K2G8N4"/>
<accession>A0A0K2G8N4</accession>
<evidence type="ECO:0000259" key="4">
    <source>
        <dbReference type="Pfam" id="PF16220"/>
    </source>
</evidence>
<evidence type="ECO:0000259" key="3">
    <source>
        <dbReference type="Pfam" id="PF04773"/>
    </source>
</evidence>
<gene>
    <name evidence="5" type="ORF">NITMOv2_0901</name>
</gene>
<dbReference type="Proteomes" id="UP000069205">
    <property type="component" value="Chromosome"/>
</dbReference>
<dbReference type="Gene3D" id="3.55.50.30">
    <property type="match status" value="1"/>
</dbReference>
<protein>
    <submittedName>
        <fullName evidence="5">Putative FecR, ferric citrate sensor</fullName>
    </submittedName>
</protein>
<sequence>MPTRSQIERQTASNEAIRWFLRLREPACSPEEKRMFEEWLNRDALHRREYRIMEALWDRLEPAETRRPRQTGGGSAPGPRRRTSRKARSGVRRAAGLVTALLVLALAAAWWWEGWRVTAVSFQTAKGEQRTITLPDGTIIDVNTDTAGTARLSWSGRHIVLERGEAFFTVASDSGRPFDVTVDDTRIQDIGTEFLVRREPDGLTVAVASGAVRVEPPRAASKFVERGYRVSWTRQGTWGPVEPIAPDLIASWRTGAVLFDGITLTQAIQELNRYRSDRITLADPALGDTRVKGIFALANLDEFFLALPTIVPVEITRRPGQIIISRK</sequence>
<name>A0A0K2G8N4_NITMO</name>
<feature type="transmembrane region" description="Helical" evidence="2">
    <location>
        <begin position="90"/>
        <end position="112"/>
    </location>
</feature>
<dbReference type="EMBL" id="CP011801">
    <property type="protein sequence ID" value="ALA57336.1"/>
    <property type="molecule type" value="Genomic_DNA"/>
</dbReference>
<dbReference type="STRING" id="42253.NITMOv2_0901"/>
<dbReference type="Pfam" id="PF16220">
    <property type="entry name" value="DUF4880"/>
    <property type="match status" value="1"/>
</dbReference>
<feature type="domain" description="FecR N-terminal" evidence="4">
    <location>
        <begin position="15"/>
        <end position="56"/>
    </location>
</feature>
<feature type="region of interest" description="Disordered" evidence="1">
    <location>
        <begin position="63"/>
        <end position="89"/>
    </location>
</feature>
<dbReference type="Pfam" id="PF04773">
    <property type="entry name" value="FecR"/>
    <property type="match status" value="1"/>
</dbReference>
<dbReference type="InterPro" id="IPR006860">
    <property type="entry name" value="FecR"/>
</dbReference>
<keyword evidence="2" id="KW-0472">Membrane</keyword>
<reference evidence="5 6" key="1">
    <citation type="journal article" date="2015" name="Proc. Natl. Acad. Sci. U.S.A.">
        <title>Expanded metabolic versatility of ubiquitous nitrite-oxidizing bacteria from the genus Nitrospira.</title>
        <authorList>
            <person name="Koch H."/>
            <person name="Lucker S."/>
            <person name="Albertsen M."/>
            <person name="Kitzinger K."/>
            <person name="Herbold C."/>
            <person name="Spieck E."/>
            <person name="Nielsen P.H."/>
            <person name="Wagner M."/>
            <person name="Daims H."/>
        </authorList>
    </citation>
    <scope>NUCLEOTIDE SEQUENCE [LARGE SCALE GENOMIC DNA]</scope>
    <source>
        <strain evidence="5 6">NSP M-1</strain>
    </source>
</reference>
<keyword evidence="2" id="KW-0812">Transmembrane</keyword>
<keyword evidence="6" id="KW-1185">Reference proteome</keyword>
<keyword evidence="2" id="KW-1133">Transmembrane helix</keyword>
<dbReference type="RefSeq" id="WP_053378689.1">
    <property type="nucleotide sequence ID" value="NZ_CP011801.1"/>
</dbReference>
<evidence type="ECO:0000313" key="5">
    <source>
        <dbReference type="EMBL" id="ALA57336.1"/>
    </source>
</evidence>
<dbReference type="InterPro" id="IPR012373">
    <property type="entry name" value="Ferrdict_sens_TM"/>
</dbReference>
<proteinExistence type="predicted"/>
<dbReference type="Gene3D" id="2.60.120.1440">
    <property type="match status" value="1"/>
</dbReference>
<dbReference type="PATRIC" id="fig|42253.5.peg.883"/>
<evidence type="ECO:0000256" key="2">
    <source>
        <dbReference type="SAM" id="Phobius"/>
    </source>
</evidence>
<dbReference type="GO" id="GO:0016989">
    <property type="term" value="F:sigma factor antagonist activity"/>
    <property type="evidence" value="ECO:0007669"/>
    <property type="project" value="TreeGrafter"/>
</dbReference>
<feature type="compositionally biased region" description="Basic residues" evidence="1">
    <location>
        <begin position="79"/>
        <end position="89"/>
    </location>
</feature>
<dbReference type="PANTHER" id="PTHR30273">
    <property type="entry name" value="PERIPLASMIC SIGNAL SENSOR AND SIGMA FACTOR ACTIVATOR FECR-RELATED"/>
    <property type="match status" value="1"/>
</dbReference>
<dbReference type="KEGG" id="nmv:NITMOv2_0901"/>
<evidence type="ECO:0000313" key="6">
    <source>
        <dbReference type="Proteomes" id="UP000069205"/>
    </source>
</evidence>
<dbReference type="InterPro" id="IPR032623">
    <property type="entry name" value="FecR_N"/>
</dbReference>
<organism evidence="5 6">
    <name type="scientific">Nitrospira moscoviensis</name>
    <dbReference type="NCBI Taxonomy" id="42253"/>
    <lineage>
        <taxon>Bacteria</taxon>
        <taxon>Pseudomonadati</taxon>
        <taxon>Nitrospirota</taxon>
        <taxon>Nitrospiria</taxon>
        <taxon>Nitrospirales</taxon>
        <taxon>Nitrospiraceae</taxon>
        <taxon>Nitrospira</taxon>
    </lineage>
</organism>
<feature type="domain" description="FecR protein" evidence="3">
    <location>
        <begin position="123"/>
        <end position="213"/>
    </location>
</feature>
<dbReference type="PIRSF" id="PIRSF018266">
    <property type="entry name" value="FecR"/>
    <property type="match status" value="1"/>
</dbReference>
<dbReference type="PANTHER" id="PTHR30273:SF2">
    <property type="entry name" value="PROTEIN FECR"/>
    <property type="match status" value="1"/>
</dbReference>
<evidence type="ECO:0000256" key="1">
    <source>
        <dbReference type="SAM" id="MobiDB-lite"/>
    </source>
</evidence>